<dbReference type="InterPro" id="IPR010998">
    <property type="entry name" value="Integrase_recombinase_N"/>
</dbReference>
<comment type="caution">
    <text evidence="8">The sequence shown here is derived from an EMBL/GenBank/DDBJ whole genome shotgun (WGS) entry which is preliminary data.</text>
</comment>
<evidence type="ECO:0000313" key="8">
    <source>
        <dbReference type="EMBL" id="OMG73793.1"/>
    </source>
</evidence>
<evidence type="ECO:0000313" key="9">
    <source>
        <dbReference type="Proteomes" id="UP000187194"/>
    </source>
</evidence>
<reference evidence="8 9" key="1">
    <citation type="submission" date="2017-01" db="EMBL/GenBank/DDBJ databases">
        <title>Phylogeographic, genomic and meropenem susceptibility analysis of Burkholderia ubonensis.</title>
        <authorList>
            <person name="Price E.P."/>
            <person name="Sarovich D.S."/>
            <person name="Webb J.R."/>
            <person name="Hall C.M."/>
            <person name="Sahl J.W."/>
            <person name="Kaestli M."/>
            <person name="Mayo M."/>
            <person name="Harrington G."/>
            <person name="Baker A.L."/>
            <person name="Sidak-Loftis L.C."/>
            <person name="Lummis M."/>
            <person name="Schupp J.M."/>
            <person name="Gillece J.D."/>
            <person name="Tuanyok A."/>
            <person name="Warner J."/>
            <person name="Busch J.D."/>
            <person name="Keim P."/>
            <person name="Currie B.J."/>
            <person name="Wagner D.M."/>
        </authorList>
    </citation>
    <scope>NUCLEOTIDE SEQUENCE [LARGE SCALE GENOMIC DNA]</scope>
    <source>
        <strain evidence="8 9">A21</strain>
    </source>
</reference>
<dbReference type="InterPro" id="IPR044068">
    <property type="entry name" value="CB"/>
</dbReference>
<protein>
    <submittedName>
        <fullName evidence="8">Integrase</fullName>
    </submittedName>
</protein>
<dbReference type="Pfam" id="PF13356">
    <property type="entry name" value="Arm-DNA-bind_3"/>
    <property type="match status" value="1"/>
</dbReference>
<dbReference type="GO" id="GO:0003677">
    <property type="term" value="F:DNA binding"/>
    <property type="evidence" value="ECO:0007669"/>
    <property type="project" value="UniProtKB-UniRule"/>
</dbReference>
<comment type="similarity">
    <text evidence="1">Belongs to the 'phage' integrase family.</text>
</comment>
<evidence type="ECO:0000259" key="7">
    <source>
        <dbReference type="PROSITE" id="PS51900"/>
    </source>
</evidence>
<evidence type="ECO:0000256" key="4">
    <source>
        <dbReference type="ARBA" id="ARBA00023172"/>
    </source>
</evidence>
<dbReference type="InterPro" id="IPR011010">
    <property type="entry name" value="DNA_brk_join_enz"/>
</dbReference>
<dbReference type="Gene3D" id="1.10.150.130">
    <property type="match status" value="1"/>
</dbReference>
<dbReference type="Proteomes" id="UP000187194">
    <property type="component" value="Unassembled WGS sequence"/>
</dbReference>
<keyword evidence="2" id="KW-0229">DNA integration</keyword>
<evidence type="ECO:0000259" key="6">
    <source>
        <dbReference type="PROSITE" id="PS51898"/>
    </source>
</evidence>
<dbReference type="Gene3D" id="1.10.443.10">
    <property type="entry name" value="Intergrase catalytic core"/>
    <property type="match status" value="1"/>
</dbReference>
<proteinExistence type="inferred from homology"/>
<dbReference type="Pfam" id="PF22022">
    <property type="entry name" value="Phage_int_M"/>
    <property type="match status" value="1"/>
</dbReference>
<evidence type="ECO:0000256" key="1">
    <source>
        <dbReference type="ARBA" id="ARBA00008857"/>
    </source>
</evidence>
<dbReference type="CDD" id="cd00801">
    <property type="entry name" value="INT_P4_C"/>
    <property type="match status" value="1"/>
</dbReference>
<name>A0A1R1JEU0_9BURK</name>
<dbReference type="InterPro" id="IPR013762">
    <property type="entry name" value="Integrase-like_cat_sf"/>
</dbReference>
<dbReference type="Pfam" id="PF00589">
    <property type="entry name" value="Phage_integrase"/>
    <property type="match status" value="1"/>
</dbReference>
<evidence type="ECO:0000256" key="5">
    <source>
        <dbReference type="PROSITE-ProRule" id="PRU01248"/>
    </source>
</evidence>
<accession>A0A1R1JEU0</accession>
<gene>
    <name evidence="8" type="ORF">BW685_09555</name>
</gene>
<evidence type="ECO:0000256" key="2">
    <source>
        <dbReference type="ARBA" id="ARBA00022908"/>
    </source>
</evidence>
<dbReference type="PANTHER" id="PTHR30629">
    <property type="entry name" value="PROPHAGE INTEGRASE"/>
    <property type="match status" value="1"/>
</dbReference>
<dbReference type="InterPro" id="IPR050808">
    <property type="entry name" value="Phage_Integrase"/>
</dbReference>
<evidence type="ECO:0000256" key="3">
    <source>
        <dbReference type="ARBA" id="ARBA00023125"/>
    </source>
</evidence>
<dbReference type="AlphaFoldDB" id="A0A1R1JEU0"/>
<keyword evidence="3 5" id="KW-0238">DNA-binding</keyword>
<feature type="domain" description="Core-binding (CB)" evidence="7">
    <location>
        <begin position="101"/>
        <end position="182"/>
    </location>
</feature>
<organism evidence="8 9">
    <name type="scientific">Burkholderia ubonensis</name>
    <dbReference type="NCBI Taxonomy" id="101571"/>
    <lineage>
        <taxon>Bacteria</taxon>
        <taxon>Pseudomonadati</taxon>
        <taxon>Pseudomonadota</taxon>
        <taxon>Betaproteobacteria</taxon>
        <taxon>Burkholderiales</taxon>
        <taxon>Burkholderiaceae</taxon>
        <taxon>Burkholderia</taxon>
        <taxon>Burkholderia cepacia complex</taxon>
    </lineage>
</organism>
<dbReference type="SUPFAM" id="SSF56349">
    <property type="entry name" value="DNA breaking-rejoining enzymes"/>
    <property type="match status" value="1"/>
</dbReference>
<dbReference type="PANTHER" id="PTHR30629:SF2">
    <property type="entry name" value="PROPHAGE INTEGRASE INTS-RELATED"/>
    <property type="match status" value="1"/>
</dbReference>
<dbReference type="GO" id="GO:0015074">
    <property type="term" value="P:DNA integration"/>
    <property type="evidence" value="ECO:0007669"/>
    <property type="project" value="UniProtKB-KW"/>
</dbReference>
<dbReference type="Gene3D" id="3.30.160.390">
    <property type="entry name" value="Integrase, DNA-binding domain"/>
    <property type="match status" value="1"/>
</dbReference>
<dbReference type="InterPro" id="IPR025166">
    <property type="entry name" value="Integrase_DNA_bind_dom"/>
</dbReference>
<dbReference type="PROSITE" id="PS51900">
    <property type="entry name" value="CB"/>
    <property type="match status" value="1"/>
</dbReference>
<dbReference type="EMBL" id="MTJZ01000009">
    <property type="protein sequence ID" value="OMG73793.1"/>
    <property type="molecule type" value="Genomic_DNA"/>
</dbReference>
<dbReference type="GO" id="GO:0006310">
    <property type="term" value="P:DNA recombination"/>
    <property type="evidence" value="ECO:0007669"/>
    <property type="project" value="UniProtKB-KW"/>
</dbReference>
<dbReference type="PROSITE" id="PS51898">
    <property type="entry name" value="TYR_RECOMBINASE"/>
    <property type="match status" value="1"/>
</dbReference>
<keyword evidence="4" id="KW-0233">DNA recombination</keyword>
<feature type="domain" description="Tyr recombinase" evidence="6">
    <location>
        <begin position="206"/>
        <end position="384"/>
    </location>
</feature>
<sequence length="409" mass="46313">MALSDLQCKNAKYNPNGTGNKLADGDSLFLFLMPTGSKLWRYLYRDAFKKQKTLSIGAYPAVSLQAARKKRDEARTQIAEGVDPSVAKKAAKQAALLAASNSLEAVARAWMEERRSRVEPKQYDKTLARFVGDVFPWLGKRPVDQIDAPEILSVMKRIAGRGARYTADRVRSELSMVFRYGIREGYCKADPARDLVGAVPVPRAKHFASITDWRQVGELLRAFDGFKGTFVVQCALRLSPLLFQRPGEIRKAEWGQFDLDRAEWRYLVTKTKTEHLVPLSRQALAILRELYALTGDGKYVFPSARTKDRPMSDGAVNAALKRMGFDTQQEITGHGFRAMARTLIHEELEEKPEYIEQQLAHAVPDANGRAYNRTRFIRQRTKMMQQWADLLDELKAGTYSPVDESVFDE</sequence>
<dbReference type="InterPro" id="IPR038488">
    <property type="entry name" value="Integrase_DNA-bd_sf"/>
</dbReference>
<dbReference type="InterPro" id="IPR002104">
    <property type="entry name" value="Integrase_catalytic"/>
</dbReference>
<dbReference type="RefSeq" id="WP_059889935.1">
    <property type="nucleotide sequence ID" value="NZ_MTJZ01000009.1"/>
</dbReference>
<dbReference type="InterPro" id="IPR053876">
    <property type="entry name" value="Phage_int_M"/>
</dbReference>